<evidence type="ECO:0000256" key="1">
    <source>
        <dbReference type="ARBA" id="ARBA00022679"/>
    </source>
</evidence>
<dbReference type="GeneID" id="17277791"/>
<evidence type="ECO:0000256" key="4">
    <source>
        <dbReference type="ARBA" id="ARBA00022840"/>
    </source>
</evidence>
<feature type="binding site" evidence="6">
    <location>
        <position position="107"/>
    </location>
    <ligand>
        <name>ATP</name>
        <dbReference type="ChEBI" id="CHEBI:30616"/>
    </ligand>
</feature>
<evidence type="ECO:0000313" key="10">
    <source>
        <dbReference type="EnsemblProtists" id="EOD32518"/>
    </source>
</evidence>
<dbReference type="EC" id="2.7.11.34" evidence="5"/>
<proteinExistence type="inferred from homology"/>
<dbReference type="PaxDb" id="2903-EOD32518"/>
<dbReference type="Gene3D" id="1.10.510.10">
    <property type="entry name" value="Transferase(Phosphotransferase) domain 1"/>
    <property type="match status" value="1"/>
</dbReference>
<keyword evidence="7" id="KW-0723">Serine/threonine-protein kinase</keyword>
<dbReference type="InterPro" id="IPR011009">
    <property type="entry name" value="Kinase-like_dom_sf"/>
</dbReference>
<dbReference type="PANTHER" id="PTHR43289">
    <property type="entry name" value="MITOGEN-ACTIVATED PROTEIN KINASE KINASE KINASE 20-RELATED"/>
    <property type="match status" value="1"/>
</dbReference>
<dbReference type="InterPro" id="IPR017441">
    <property type="entry name" value="Protein_kinase_ATP_BS"/>
</dbReference>
<dbReference type="PANTHER" id="PTHR43289:SF6">
    <property type="entry name" value="SERINE_THREONINE-PROTEIN KINASE NEKL-3"/>
    <property type="match status" value="1"/>
</dbReference>
<comment type="similarity">
    <text evidence="7">Belongs to the protein kinase superfamily.</text>
</comment>
<dbReference type="PROSITE" id="PS00107">
    <property type="entry name" value="PROTEIN_KINASE_ATP"/>
    <property type="match status" value="1"/>
</dbReference>
<feature type="domain" description="Protein kinase" evidence="9">
    <location>
        <begin position="76"/>
        <end position="376"/>
    </location>
</feature>
<dbReference type="EnsemblProtists" id="EOD32518">
    <property type="protein sequence ID" value="EOD32518"/>
    <property type="gene ID" value="EMIHUDRAFT_230872"/>
</dbReference>
<feature type="compositionally biased region" description="Acidic residues" evidence="8">
    <location>
        <begin position="333"/>
        <end position="343"/>
    </location>
</feature>
<evidence type="ECO:0000256" key="7">
    <source>
        <dbReference type="RuleBase" id="RU000304"/>
    </source>
</evidence>
<reference evidence="11" key="1">
    <citation type="journal article" date="2013" name="Nature">
        <title>Pan genome of the phytoplankton Emiliania underpins its global distribution.</title>
        <authorList>
            <person name="Read B.A."/>
            <person name="Kegel J."/>
            <person name="Klute M.J."/>
            <person name="Kuo A."/>
            <person name="Lefebvre S.C."/>
            <person name="Maumus F."/>
            <person name="Mayer C."/>
            <person name="Miller J."/>
            <person name="Monier A."/>
            <person name="Salamov A."/>
            <person name="Young J."/>
            <person name="Aguilar M."/>
            <person name="Claverie J.M."/>
            <person name="Frickenhaus S."/>
            <person name="Gonzalez K."/>
            <person name="Herman E.K."/>
            <person name="Lin Y.C."/>
            <person name="Napier J."/>
            <person name="Ogata H."/>
            <person name="Sarno A.F."/>
            <person name="Shmutz J."/>
            <person name="Schroeder D."/>
            <person name="de Vargas C."/>
            <person name="Verret F."/>
            <person name="von Dassow P."/>
            <person name="Valentin K."/>
            <person name="Van de Peer Y."/>
            <person name="Wheeler G."/>
            <person name="Dacks J.B."/>
            <person name="Delwiche C.F."/>
            <person name="Dyhrman S.T."/>
            <person name="Glockner G."/>
            <person name="John U."/>
            <person name="Richards T."/>
            <person name="Worden A.Z."/>
            <person name="Zhang X."/>
            <person name="Grigoriev I.V."/>
            <person name="Allen A.E."/>
            <person name="Bidle K."/>
            <person name="Borodovsky M."/>
            <person name="Bowler C."/>
            <person name="Brownlee C."/>
            <person name="Cock J.M."/>
            <person name="Elias M."/>
            <person name="Gladyshev V.N."/>
            <person name="Groth M."/>
            <person name="Guda C."/>
            <person name="Hadaegh A."/>
            <person name="Iglesias-Rodriguez M.D."/>
            <person name="Jenkins J."/>
            <person name="Jones B.M."/>
            <person name="Lawson T."/>
            <person name="Leese F."/>
            <person name="Lindquist E."/>
            <person name="Lobanov A."/>
            <person name="Lomsadze A."/>
            <person name="Malik S.B."/>
            <person name="Marsh M.E."/>
            <person name="Mackinder L."/>
            <person name="Mock T."/>
            <person name="Mueller-Roeber B."/>
            <person name="Pagarete A."/>
            <person name="Parker M."/>
            <person name="Probert I."/>
            <person name="Quesneville H."/>
            <person name="Raines C."/>
            <person name="Rensing S.A."/>
            <person name="Riano-Pachon D.M."/>
            <person name="Richier S."/>
            <person name="Rokitta S."/>
            <person name="Shiraiwa Y."/>
            <person name="Soanes D.M."/>
            <person name="van der Giezen M."/>
            <person name="Wahlund T.M."/>
            <person name="Williams B."/>
            <person name="Wilson W."/>
            <person name="Wolfe G."/>
            <person name="Wurch L.L."/>
        </authorList>
    </citation>
    <scope>NUCLEOTIDE SEQUENCE</scope>
</reference>
<evidence type="ECO:0000256" key="8">
    <source>
        <dbReference type="SAM" id="MobiDB-lite"/>
    </source>
</evidence>
<feature type="region of interest" description="Disordered" evidence="8">
    <location>
        <begin position="245"/>
        <end position="265"/>
    </location>
</feature>
<name>A0A0D3K9T3_EMIH1</name>
<sequence>MSASASQTLRHVFAPLSSNSPRPPPSKKSWSARIQKKSPRQALAAALCGANAHFGGFGFGGAASEPPELPPGLEDYTLERPLGKGMFGAVWLGRHSGMGLSRPVAVKVCALDDEEETSAADVAHEAEMLARLFSGADVPASRLLPRLFAYQTDALRAALVLQYFEGVELREHASAAGGLLSEVEARRLTALLLEALAHAHRKGVAHGDVKPENVLVTVPDAASLMLVDFGSASAFDPEAAPRVAERGGTPNFMAPERHLAGGGGAQHFDGRASDVWSAGCVLFSLLRGRAPYDWEAAEAQADAEGWSRGWPEASGHAAALLRRVRDNDPFSCGEEEDEEEDEPPPVSGSTERLVRLATRFEPSERPTAARLREELLGAAVPESAFARLALGAAS</sequence>
<keyword evidence="2 6" id="KW-0547">Nucleotide-binding</keyword>
<dbReference type="AlphaFoldDB" id="A0A0D3K9T3"/>
<dbReference type="STRING" id="2903.R1DAS1"/>
<keyword evidence="1" id="KW-0808">Transferase</keyword>
<evidence type="ECO:0000256" key="2">
    <source>
        <dbReference type="ARBA" id="ARBA00022741"/>
    </source>
</evidence>
<keyword evidence="11" id="KW-1185">Reference proteome</keyword>
<evidence type="ECO:0000256" key="5">
    <source>
        <dbReference type="ARBA" id="ARBA00039067"/>
    </source>
</evidence>
<organism evidence="10 11">
    <name type="scientific">Emiliania huxleyi (strain CCMP1516)</name>
    <dbReference type="NCBI Taxonomy" id="280463"/>
    <lineage>
        <taxon>Eukaryota</taxon>
        <taxon>Haptista</taxon>
        <taxon>Haptophyta</taxon>
        <taxon>Prymnesiophyceae</taxon>
        <taxon>Isochrysidales</taxon>
        <taxon>Noelaerhabdaceae</taxon>
        <taxon>Emiliania</taxon>
    </lineage>
</organism>
<dbReference type="Pfam" id="PF00069">
    <property type="entry name" value="Pkinase"/>
    <property type="match status" value="1"/>
</dbReference>
<dbReference type="InterPro" id="IPR000719">
    <property type="entry name" value="Prot_kinase_dom"/>
</dbReference>
<keyword evidence="3" id="KW-0418">Kinase</keyword>
<evidence type="ECO:0000259" key="9">
    <source>
        <dbReference type="PROSITE" id="PS50011"/>
    </source>
</evidence>
<reference evidence="10" key="2">
    <citation type="submission" date="2024-10" db="UniProtKB">
        <authorList>
            <consortium name="EnsemblProtists"/>
        </authorList>
    </citation>
    <scope>IDENTIFICATION</scope>
</reference>
<evidence type="ECO:0000256" key="6">
    <source>
        <dbReference type="PROSITE-ProRule" id="PRU10141"/>
    </source>
</evidence>
<dbReference type="PROSITE" id="PS00108">
    <property type="entry name" value="PROTEIN_KINASE_ST"/>
    <property type="match status" value="1"/>
</dbReference>
<dbReference type="KEGG" id="ehx:EMIHUDRAFT_230872"/>
<dbReference type="GO" id="GO:0005524">
    <property type="term" value="F:ATP binding"/>
    <property type="evidence" value="ECO:0007669"/>
    <property type="project" value="UniProtKB-UniRule"/>
</dbReference>
<feature type="region of interest" description="Disordered" evidence="8">
    <location>
        <begin position="328"/>
        <end position="352"/>
    </location>
</feature>
<accession>A0A0D3K9T3</accession>
<evidence type="ECO:0000256" key="3">
    <source>
        <dbReference type="ARBA" id="ARBA00022777"/>
    </source>
</evidence>
<dbReference type="PROSITE" id="PS50011">
    <property type="entry name" value="PROTEIN_KINASE_DOM"/>
    <property type="match status" value="1"/>
</dbReference>
<feature type="region of interest" description="Disordered" evidence="8">
    <location>
        <begin position="1"/>
        <end position="35"/>
    </location>
</feature>
<dbReference type="SMART" id="SM00220">
    <property type="entry name" value="S_TKc"/>
    <property type="match status" value="1"/>
</dbReference>
<dbReference type="Proteomes" id="UP000013827">
    <property type="component" value="Unassembled WGS sequence"/>
</dbReference>
<dbReference type="SUPFAM" id="SSF56112">
    <property type="entry name" value="Protein kinase-like (PK-like)"/>
    <property type="match status" value="1"/>
</dbReference>
<dbReference type="HOGENOM" id="CLU_676950_0_0_1"/>
<keyword evidence="4 6" id="KW-0067">ATP-binding</keyword>
<dbReference type="RefSeq" id="XP_005784947.1">
    <property type="nucleotide sequence ID" value="XM_005784890.1"/>
</dbReference>
<dbReference type="InterPro" id="IPR008271">
    <property type="entry name" value="Ser/Thr_kinase_AS"/>
</dbReference>
<dbReference type="Gene3D" id="3.30.200.20">
    <property type="entry name" value="Phosphorylase Kinase, domain 1"/>
    <property type="match status" value="1"/>
</dbReference>
<protein>
    <recommendedName>
        <fullName evidence="5">NEK6-subfamily protein kinase</fullName>
        <ecNumber evidence="5">2.7.11.34</ecNumber>
    </recommendedName>
</protein>
<dbReference type="GO" id="GO:0004674">
    <property type="term" value="F:protein serine/threonine kinase activity"/>
    <property type="evidence" value="ECO:0007669"/>
    <property type="project" value="UniProtKB-KW"/>
</dbReference>
<evidence type="ECO:0000313" key="11">
    <source>
        <dbReference type="Proteomes" id="UP000013827"/>
    </source>
</evidence>